<dbReference type="AlphaFoldDB" id="A0A2R5GW07"/>
<keyword evidence="4" id="KW-1185">Reference proteome</keyword>
<evidence type="ECO:0000313" key="3">
    <source>
        <dbReference type="EMBL" id="GBG32114.1"/>
    </source>
</evidence>
<dbReference type="EMBL" id="BEYU01000115">
    <property type="protein sequence ID" value="GBG32114.1"/>
    <property type="molecule type" value="Genomic_DNA"/>
</dbReference>
<reference evidence="3 4" key="1">
    <citation type="submission" date="2017-12" db="EMBL/GenBank/DDBJ databases">
        <title>Sequencing, de novo assembly and annotation of complete genome of a new Thraustochytrid species, strain FCC1311.</title>
        <authorList>
            <person name="Sedici K."/>
            <person name="Godart F."/>
            <person name="Aiese Cigliano R."/>
            <person name="Sanseverino W."/>
            <person name="Barakat M."/>
            <person name="Ortet P."/>
            <person name="Marechal E."/>
            <person name="Cagnac O."/>
            <person name="Amato A."/>
        </authorList>
    </citation>
    <scope>NUCLEOTIDE SEQUENCE [LARGE SCALE GENOMIC DNA]</scope>
</reference>
<dbReference type="InParanoid" id="A0A2R5GW07"/>
<organism evidence="3 4">
    <name type="scientific">Hondaea fermentalgiana</name>
    <dbReference type="NCBI Taxonomy" id="2315210"/>
    <lineage>
        <taxon>Eukaryota</taxon>
        <taxon>Sar</taxon>
        <taxon>Stramenopiles</taxon>
        <taxon>Bigyra</taxon>
        <taxon>Labyrinthulomycetes</taxon>
        <taxon>Thraustochytrida</taxon>
        <taxon>Thraustochytriidae</taxon>
        <taxon>Hondaea</taxon>
    </lineage>
</organism>
<accession>A0A2R5GW07</accession>
<dbReference type="Pfam" id="PF13516">
    <property type="entry name" value="LRR_6"/>
    <property type="match status" value="1"/>
</dbReference>
<sequence>MALVAAFVEQCETARVEPPRIVTARLREAEAAPHVLNLNKVKMTSSCVRLVLDTLRALPRAGLREIDLSYIKIGEHGARFLAGLLRDPRSQVVKLSLRHCALGDAGAALLCQNLGHLQALDISDNCASRETASALAIFLGTHPDCPLWSLTLDRNHLTDMGASLLCKALEGNCNLQHLSMVRCGVAFATASALLSLQKTSLQSLAVRHNAISTAKFDELRAKFRAEWTNETPPSSRANEQTKEPFLLQEANAETPNGFVLEPTVIFQQVLRDLQHRVSLEPSRARDPPSQVELGRLVAILRRHAHTEASSAKEKSLVLQSAQALSACMAAMERMNRVTNMYKSTSSRIVASNAALAHLLTRDQDENTSSIDIVNTARLINDLERTVEGQAARIETLEADLAHDARAAALAQLQEEVAGQKLANAEEARLHRLKQRRLKDENLVLQRRIQELEEDIVRAEVAHADSSFAVGDFGPPLALSDESDSDSLSSGSEADGEASTSTFSSRSSSRSSCSGVKRTPGSIDDDNRETVSESSDGSVDVDAHPLRFVGREGAFDDGDVQEDSEEDDSEEEENDEHEPHSTHLQNEEEFDDDDDDSMADDDNEVEGADIEEEEEETKVTGEISSTRTRKGSWKMERAHLMLEVQRAQASAQRALQRADFRGEIVQRLQTQIEDLVNENQAKDEILERVQSSLRVMVDQQETKLH</sequence>
<dbReference type="InterPro" id="IPR032675">
    <property type="entry name" value="LRR_dom_sf"/>
</dbReference>
<feature type="compositionally biased region" description="Acidic residues" evidence="2">
    <location>
        <begin position="554"/>
        <end position="575"/>
    </location>
</feature>
<dbReference type="SUPFAM" id="SSF52047">
    <property type="entry name" value="RNI-like"/>
    <property type="match status" value="1"/>
</dbReference>
<dbReference type="Proteomes" id="UP000241890">
    <property type="component" value="Unassembled WGS sequence"/>
</dbReference>
<feature type="coiled-coil region" evidence="1">
    <location>
        <begin position="434"/>
        <end position="461"/>
    </location>
</feature>
<name>A0A2R5GW07_9STRA</name>
<feature type="compositionally biased region" description="Basic and acidic residues" evidence="2">
    <location>
        <begin position="540"/>
        <end position="553"/>
    </location>
</feature>
<feature type="compositionally biased region" description="Low complexity" evidence="2">
    <location>
        <begin position="485"/>
        <end position="513"/>
    </location>
</feature>
<comment type="caution">
    <text evidence="3">The sequence shown here is derived from an EMBL/GenBank/DDBJ whole genome shotgun (WGS) entry which is preliminary data.</text>
</comment>
<dbReference type="PANTHER" id="PTHR24114:SF2">
    <property type="entry name" value="F-BOX DOMAIN-CONTAINING PROTEIN-RELATED"/>
    <property type="match status" value="1"/>
</dbReference>
<dbReference type="PANTHER" id="PTHR24114">
    <property type="entry name" value="LEUCINE RICH REPEAT FAMILY PROTEIN"/>
    <property type="match status" value="1"/>
</dbReference>
<dbReference type="Gene3D" id="3.80.10.10">
    <property type="entry name" value="Ribonuclease Inhibitor"/>
    <property type="match status" value="1"/>
</dbReference>
<proteinExistence type="predicted"/>
<dbReference type="OrthoDB" id="120976at2759"/>
<dbReference type="InterPro" id="IPR052394">
    <property type="entry name" value="LRR-containing"/>
</dbReference>
<feature type="region of interest" description="Disordered" evidence="2">
    <location>
        <begin position="469"/>
        <end position="630"/>
    </location>
</feature>
<feature type="compositionally biased region" description="Acidic residues" evidence="2">
    <location>
        <begin position="586"/>
        <end position="615"/>
    </location>
</feature>
<evidence type="ECO:0000256" key="1">
    <source>
        <dbReference type="SAM" id="Coils"/>
    </source>
</evidence>
<evidence type="ECO:0000313" key="4">
    <source>
        <dbReference type="Proteomes" id="UP000241890"/>
    </source>
</evidence>
<gene>
    <name evidence="3" type="ORF">FCC1311_083392</name>
</gene>
<keyword evidence="1" id="KW-0175">Coiled coil</keyword>
<protein>
    <submittedName>
        <fullName evidence="3">Ribonuclease inhibitor</fullName>
    </submittedName>
</protein>
<dbReference type="InterPro" id="IPR001611">
    <property type="entry name" value="Leu-rich_rpt"/>
</dbReference>
<dbReference type="SMART" id="SM00368">
    <property type="entry name" value="LRR_RI"/>
    <property type="match status" value="3"/>
</dbReference>
<evidence type="ECO:0000256" key="2">
    <source>
        <dbReference type="SAM" id="MobiDB-lite"/>
    </source>
</evidence>